<dbReference type="OrthoDB" id="1367865at2759"/>
<sequence>MSFSSSELNHLIWKYLHETGMVHSAFVFGVESEAANSNLVDSEVPSGALVSIVQKGLYYIEAEAKASNEVMNSKGKGEDTGSMSLIDGAAHLYRLTIDSSKLAVNPSSQGAANEDDPAEAAAEVIVIDDELSPPYPNEHSATFGLYDKENDGAIPWSFPHCVSRSGPLESLPSGNNSSKCSALEKVKRKK</sequence>
<proteinExistence type="inferred from homology"/>
<keyword evidence="2" id="KW-0853">WD repeat</keyword>
<evidence type="ECO:0000256" key="1">
    <source>
        <dbReference type="ARBA" id="ARBA00004123"/>
    </source>
</evidence>
<name>A0A7I4XX38_HAECO</name>
<dbReference type="Proteomes" id="UP000025227">
    <property type="component" value="Unplaced"/>
</dbReference>
<dbReference type="WBParaSite" id="HCON_00019005-00001">
    <property type="protein sequence ID" value="HCON_00019005-00001"/>
    <property type="gene ID" value="HCON_00019005"/>
</dbReference>
<accession>A0A7I4XX38</accession>
<protein>
    <submittedName>
        <fullName evidence="8">LisH domain-containing protein</fullName>
    </submittedName>
</protein>
<dbReference type="PROSITE" id="PS50896">
    <property type="entry name" value="LISH"/>
    <property type="match status" value="1"/>
</dbReference>
<evidence type="ECO:0000313" key="7">
    <source>
        <dbReference type="Proteomes" id="UP000025227"/>
    </source>
</evidence>
<dbReference type="GO" id="GO:0000118">
    <property type="term" value="C:histone deacetylase complex"/>
    <property type="evidence" value="ECO:0007669"/>
    <property type="project" value="TreeGrafter"/>
</dbReference>
<dbReference type="GO" id="GO:0003714">
    <property type="term" value="F:transcription corepressor activity"/>
    <property type="evidence" value="ECO:0007669"/>
    <property type="project" value="InterPro"/>
</dbReference>
<keyword evidence="7" id="KW-1185">Reference proteome</keyword>
<organism evidence="7 8">
    <name type="scientific">Haemonchus contortus</name>
    <name type="common">Barber pole worm</name>
    <dbReference type="NCBI Taxonomy" id="6289"/>
    <lineage>
        <taxon>Eukaryota</taxon>
        <taxon>Metazoa</taxon>
        <taxon>Ecdysozoa</taxon>
        <taxon>Nematoda</taxon>
        <taxon>Chromadorea</taxon>
        <taxon>Rhabditida</taxon>
        <taxon>Rhabditina</taxon>
        <taxon>Rhabditomorpha</taxon>
        <taxon>Strongyloidea</taxon>
        <taxon>Trichostrongylidae</taxon>
        <taxon>Haemonchus</taxon>
    </lineage>
</organism>
<dbReference type="FunFam" id="1.20.960.30:FF:000001">
    <property type="entry name" value="F-box-like/WD repeat-containing protein TBL1XR1"/>
    <property type="match status" value="1"/>
</dbReference>
<comment type="similarity">
    <text evidence="5">Belongs to the WD repeat EBI family.</text>
</comment>
<keyword evidence="4" id="KW-0539">Nucleus</keyword>
<evidence type="ECO:0000256" key="2">
    <source>
        <dbReference type="ARBA" id="ARBA00022574"/>
    </source>
</evidence>
<comment type="subcellular location">
    <subcellularLocation>
        <location evidence="1">Nucleus</location>
    </subcellularLocation>
</comment>
<evidence type="ECO:0000256" key="4">
    <source>
        <dbReference type="ARBA" id="ARBA00023242"/>
    </source>
</evidence>
<dbReference type="Gene3D" id="1.20.960.30">
    <property type="match status" value="1"/>
</dbReference>
<dbReference type="InterPro" id="IPR045183">
    <property type="entry name" value="Ebi-like"/>
</dbReference>
<dbReference type="PANTHER" id="PTHR22846:SF2">
    <property type="entry name" value="F-BOX-LIKE_WD REPEAT-CONTAINING PROTEIN EBI"/>
    <property type="match status" value="1"/>
</dbReference>
<dbReference type="GO" id="GO:0006357">
    <property type="term" value="P:regulation of transcription by RNA polymerase II"/>
    <property type="evidence" value="ECO:0007669"/>
    <property type="project" value="TreeGrafter"/>
</dbReference>
<evidence type="ECO:0000256" key="5">
    <source>
        <dbReference type="ARBA" id="ARBA00025741"/>
    </source>
</evidence>
<dbReference type="PANTHER" id="PTHR22846">
    <property type="entry name" value="WD40 REPEAT PROTEIN"/>
    <property type="match status" value="1"/>
</dbReference>
<dbReference type="AlphaFoldDB" id="A0A7I4XX38"/>
<dbReference type="InterPro" id="IPR006594">
    <property type="entry name" value="LisH"/>
</dbReference>
<evidence type="ECO:0000256" key="3">
    <source>
        <dbReference type="ARBA" id="ARBA00022737"/>
    </source>
</evidence>
<evidence type="ECO:0000256" key="6">
    <source>
        <dbReference type="SAM" id="MobiDB-lite"/>
    </source>
</evidence>
<feature type="region of interest" description="Disordered" evidence="6">
    <location>
        <begin position="165"/>
        <end position="190"/>
    </location>
</feature>
<evidence type="ECO:0000313" key="8">
    <source>
        <dbReference type="WBParaSite" id="HCON_00019005-00001"/>
    </source>
</evidence>
<reference evidence="8" key="1">
    <citation type="submission" date="2020-12" db="UniProtKB">
        <authorList>
            <consortium name="WormBaseParasite"/>
        </authorList>
    </citation>
    <scope>IDENTIFICATION</scope>
    <source>
        <strain evidence="8">MHco3</strain>
    </source>
</reference>
<keyword evidence="3" id="KW-0677">Repeat</keyword>